<proteinExistence type="predicted"/>
<organism evidence="2 3">
    <name type="scientific">Chania multitudinisentens RB-25</name>
    <dbReference type="NCBI Taxonomy" id="1441930"/>
    <lineage>
        <taxon>Bacteria</taxon>
        <taxon>Pseudomonadati</taxon>
        <taxon>Pseudomonadota</taxon>
        <taxon>Gammaproteobacteria</taxon>
        <taxon>Enterobacterales</taxon>
        <taxon>Yersiniaceae</taxon>
        <taxon>Chania</taxon>
    </lineage>
</organism>
<reference evidence="2 3" key="2">
    <citation type="submission" date="2015-03" db="EMBL/GenBank/DDBJ databases">
        <authorList>
            <person name="Chan K.-G."/>
        </authorList>
    </citation>
    <scope>NUCLEOTIDE SEQUENCE [LARGE SCALE GENOMIC DNA]</scope>
    <source>
        <strain evidence="2 3">RB-25</strain>
    </source>
</reference>
<dbReference type="eggNOG" id="COG3328">
    <property type="taxonomic scope" value="Bacteria"/>
</dbReference>
<dbReference type="EMBL" id="CP007044">
    <property type="protein sequence ID" value="AHG19474.1"/>
    <property type="molecule type" value="Genomic_DNA"/>
</dbReference>
<sequence>MNKKKLKVLATGMTKGLKTETALNAFSCMLTKPTVETTLNAELTSHPGHEKMGTVANFGQRTPSVSSSGVARSAAC</sequence>
<dbReference type="PATRIC" id="fig|1441930.4.peg.1491"/>
<gene>
    <name evidence="2" type="ORF">Z042_07480</name>
</gene>
<dbReference type="HOGENOM" id="CLU_2652430_0_0_6"/>
<dbReference type="Proteomes" id="UP000019030">
    <property type="component" value="Chromosome"/>
</dbReference>
<name>W0LAR3_9GAMM</name>
<feature type="compositionally biased region" description="Low complexity" evidence="1">
    <location>
        <begin position="64"/>
        <end position="76"/>
    </location>
</feature>
<dbReference type="OrthoDB" id="9793302at2"/>
<accession>W0LAR3</accession>
<dbReference type="RefSeq" id="WP_024914248.1">
    <property type="nucleotide sequence ID" value="NZ_CP007044.2"/>
</dbReference>
<reference evidence="2 3" key="1">
    <citation type="submission" date="2014-01" db="EMBL/GenBank/DDBJ databases">
        <title>Isolation of Serratia multitudinisentens RB-25 from Ex-Landfill site.</title>
        <authorList>
            <person name="Robson E.H.J."/>
        </authorList>
    </citation>
    <scope>NUCLEOTIDE SEQUENCE [LARGE SCALE GENOMIC DNA]</scope>
    <source>
        <strain evidence="2 3">RB-25</strain>
    </source>
</reference>
<dbReference type="STRING" id="1441930.Z042_07480"/>
<keyword evidence="3" id="KW-1185">Reference proteome</keyword>
<dbReference type="KEGG" id="sfo:Z042_07480"/>
<evidence type="ECO:0000313" key="3">
    <source>
        <dbReference type="Proteomes" id="UP000019030"/>
    </source>
</evidence>
<feature type="region of interest" description="Disordered" evidence="1">
    <location>
        <begin position="45"/>
        <end position="76"/>
    </location>
</feature>
<dbReference type="AlphaFoldDB" id="W0LAR3"/>
<evidence type="ECO:0000256" key="1">
    <source>
        <dbReference type="SAM" id="MobiDB-lite"/>
    </source>
</evidence>
<evidence type="ECO:0000313" key="2">
    <source>
        <dbReference type="EMBL" id="AHG19474.1"/>
    </source>
</evidence>
<protein>
    <submittedName>
        <fullName evidence="2">Uncharacterized protein</fullName>
    </submittedName>
</protein>